<dbReference type="PANTHER" id="PTHR43751">
    <property type="entry name" value="SULFATASE"/>
    <property type="match status" value="1"/>
</dbReference>
<keyword evidence="2" id="KW-1133">Transmembrane helix</keyword>
<keyword evidence="2" id="KW-0472">Membrane</keyword>
<dbReference type="InterPro" id="IPR000917">
    <property type="entry name" value="Sulfatase_N"/>
</dbReference>
<organism evidence="4 5">
    <name type="scientific">Diaporthe vaccinii</name>
    <dbReference type="NCBI Taxonomy" id="105482"/>
    <lineage>
        <taxon>Eukaryota</taxon>
        <taxon>Fungi</taxon>
        <taxon>Dikarya</taxon>
        <taxon>Ascomycota</taxon>
        <taxon>Pezizomycotina</taxon>
        <taxon>Sordariomycetes</taxon>
        <taxon>Sordariomycetidae</taxon>
        <taxon>Diaporthales</taxon>
        <taxon>Diaporthaceae</taxon>
        <taxon>Diaporthe</taxon>
        <taxon>Diaporthe eres species complex</taxon>
    </lineage>
</organism>
<dbReference type="Pfam" id="PF00884">
    <property type="entry name" value="Sulfatase"/>
    <property type="match status" value="1"/>
</dbReference>
<dbReference type="PANTHER" id="PTHR43751:SF3">
    <property type="entry name" value="SULFATASE N-TERMINAL DOMAIN-CONTAINING PROTEIN"/>
    <property type="match status" value="1"/>
</dbReference>
<feature type="transmembrane region" description="Helical" evidence="2">
    <location>
        <begin position="37"/>
        <end position="60"/>
    </location>
</feature>
<evidence type="ECO:0000256" key="2">
    <source>
        <dbReference type="SAM" id="Phobius"/>
    </source>
</evidence>
<dbReference type="Proteomes" id="UP001600888">
    <property type="component" value="Unassembled WGS sequence"/>
</dbReference>
<dbReference type="InterPro" id="IPR052701">
    <property type="entry name" value="GAG_Ulvan_Degrading_Sulfatases"/>
</dbReference>
<dbReference type="InterPro" id="IPR017850">
    <property type="entry name" value="Alkaline_phosphatase_core_sf"/>
</dbReference>
<feature type="region of interest" description="Disordered" evidence="1">
    <location>
        <begin position="168"/>
        <end position="187"/>
    </location>
</feature>
<evidence type="ECO:0000313" key="4">
    <source>
        <dbReference type="EMBL" id="KAL2290147.1"/>
    </source>
</evidence>
<feature type="transmembrane region" description="Helical" evidence="2">
    <location>
        <begin position="125"/>
        <end position="144"/>
    </location>
</feature>
<evidence type="ECO:0000256" key="1">
    <source>
        <dbReference type="SAM" id="MobiDB-lite"/>
    </source>
</evidence>
<keyword evidence="5" id="KW-1185">Reference proteome</keyword>
<proteinExistence type="predicted"/>
<accession>A0ABR4F618</accession>
<name>A0ABR4F618_9PEZI</name>
<keyword evidence="2" id="KW-0812">Transmembrane</keyword>
<dbReference type="SUPFAM" id="SSF53649">
    <property type="entry name" value="Alkaline phosphatase-like"/>
    <property type="match status" value="1"/>
</dbReference>
<evidence type="ECO:0000259" key="3">
    <source>
        <dbReference type="Pfam" id="PF00884"/>
    </source>
</evidence>
<feature type="transmembrane region" description="Helical" evidence="2">
    <location>
        <begin position="72"/>
        <end position="93"/>
    </location>
</feature>
<comment type="caution">
    <text evidence="4">The sequence shown here is derived from an EMBL/GenBank/DDBJ whole genome shotgun (WGS) entry which is preliminary data.</text>
</comment>
<reference evidence="4 5" key="1">
    <citation type="submission" date="2024-03" db="EMBL/GenBank/DDBJ databases">
        <title>A high-quality draft genome sequence of Diaporthe vaccinii, a causative agent of upright dieback and viscid rot disease in cranberry plants.</title>
        <authorList>
            <person name="Sarrasin M."/>
            <person name="Lang B.F."/>
            <person name="Burger G."/>
        </authorList>
    </citation>
    <scope>NUCLEOTIDE SEQUENCE [LARGE SCALE GENOMIC DNA]</scope>
    <source>
        <strain evidence="4 5">IS7</strain>
    </source>
</reference>
<feature type="domain" description="Sulfatase N-terminal" evidence="3">
    <location>
        <begin position="586"/>
        <end position="778"/>
    </location>
</feature>
<protein>
    <recommendedName>
        <fullName evidence="3">Sulfatase N-terminal domain-containing protein</fullName>
    </recommendedName>
</protein>
<feature type="transmembrane region" description="Helical" evidence="2">
    <location>
        <begin position="231"/>
        <end position="250"/>
    </location>
</feature>
<dbReference type="EMBL" id="JBAWTH010000010">
    <property type="protein sequence ID" value="KAL2290147.1"/>
    <property type="molecule type" value="Genomic_DNA"/>
</dbReference>
<feature type="compositionally biased region" description="Basic and acidic residues" evidence="1">
    <location>
        <begin position="171"/>
        <end position="185"/>
    </location>
</feature>
<evidence type="ECO:0000313" key="5">
    <source>
        <dbReference type="Proteomes" id="UP001600888"/>
    </source>
</evidence>
<sequence>MSLQKSTSFLFALFFISVTSTKVLHLALHLGTIPLAAFFLYLPTFFIPDVALLIITRLLLRRERGVGSLVGLLLGAFISCITFVAASCQLGFFTRTGADIQWSAARTVAKDKDGVAVLLSESSSVLVPAAIIFAVAWFSHAWLYEVSGNILRALGALWRATYNRDSGPIQSKERSDGVDIEHSLDDSYSDSDETIVWSEGDSIFGRGKSEEPPAGFLGRLRTSLKRKLKRFPQWMVLPVTAFVLAVLLLTRPIKPYNHISTTLPLPLLTLVSFSFESFNSCGPTERVVENEWPLPELVSEPHWKPARDSFKGWAPGGMNPLIRAYRERIPDWLPVPIPPEFARWNSTVPAEETLSVLDAPNGTTVDGNGTSLACGPILTRQADYNPVDDPLRITNLDLDPVEPLRAAFENKNATIKHVVMIQMESMREELFPLQQGSLWHKMILESHPEEDRDEINSRLSKLTPNSERITGKAGGFTNSTGHPYVREEEEPSWATSIAEGFGGLNVVGAFTGSSVSTKSVVGSHCGIWPMAVDGLEESESQVYQPCLPHLFDMLSSKKINNTELDQNDMRNRPWDHKYFQAVTDDYDRQNVMNEKMGFTDVVSRKTLAKDVKNTPGMMELNYFGYAEPYLKPHFDEFIDRALANDTRMFLSHFTSTTHHPWRTPPDWTTVRYMGKSHGGVSHFDFNQYLNAIAYHDAWLGQVMQMIEDKGVANETLVVFVGDHGQAFLEDTSVTGTLDNAHVSNFRVPITFRHPHLPRVQYEANATSISILPTILDLLASTGSLNKEDRRAAVDLTNDYEGQSLIRPYKTHEDGRRAWNFGVVNLGGSVLTVTSADAPWRMVLPVEEKNSIEFQLSDLRVDPLEVDPVKGWDMVHLILDVRKKYGQDAATWADEAEKVARWWMLERKRLWKYQSSSFF</sequence>
<dbReference type="Gene3D" id="3.40.720.10">
    <property type="entry name" value="Alkaline Phosphatase, subunit A"/>
    <property type="match status" value="1"/>
</dbReference>
<gene>
    <name evidence="4" type="ORF">FJTKL_00634</name>
</gene>